<dbReference type="PROSITE" id="PS51186">
    <property type="entry name" value="GNAT"/>
    <property type="match status" value="1"/>
</dbReference>
<dbReference type="SUPFAM" id="SSF55729">
    <property type="entry name" value="Acyl-CoA N-acyltransferases (Nat)"/>
    <property type="match status" value="1"/>
</dbReference>
<gene>
    <name evidence="2" type="ORF">BK672_04470</name>
</gene>
<organism evidence="2 3">
    <name type="scientific">Pseudomonas fluorescens</name>
    <dbReference type="NCBI Taxonomy" id="294"/>
    <lineage>
        <taxon>Bacteria</taxon>
        <taxon>Pseudomonadati</taxon>
        <taxon>Pseudomonadota</taxon>
        <taxon>Gammaproteobacteria</taxon>
        <taxon>Pseudomonadales</taxon>
        <taxon>Pseudomonadaceae</taxon>
        <taxon>Pseudomonas</taxon>
    </lineage>
</organism>
<reference evidence="2 3" key="1">
    <citation type="submission" date="2016-10" db="EMBL/GenBank/DDBJ databases">
        <title>Comparative genome analysis of multiple Pseudomonas spp. focuses on biocontrol and plant growth promoting traits.</title>
        <authorList>
            <person name="Tao X.-Y."/>
            <person name="Taylor C.G."/>
        </authorList>
    </citation>
    <scope>NUCLEOTIDE SEQUENCE [LARGE SCALE GENOMIC DNA]</scope>
    <source>
        <strain evidence="2 3">2F9</strain>
    </source>
</reference>
<comment type="caution">
    <text evidence="2">The sequence shown here is derived from an EMBL/GenBank/DDBJ whole genome shotgun (WGS) entry which is preliminary data.</text>
</comment>
<accession>A0A423NHC8</accession>
<dbReference type="EMBL" id="MOBY01000002">
    <property type="protein sequence ID" value="RON97558.1"/>
    <property type="molecule type" value="Genomic_DNA"/>
</dbReference>
<dbReference type="Proteomes" id="UP000283650">
    <property type="component" value="Unassembled WGS sequence"/>
</dbReference>
<evidence type="ECO:0000313" key="3">
    <source>
        <dbReference type="Proteomes" id="UP000283650"/>
    </source>
</evidence>
<dbReference type="PANTHER" id="PTHR43415:SF3">
    <property type="entry name" value="GNAT-FAMILY ACETYLTRANSFERASE"/>
    <property type="match status" value="1"/>
</dbReference>
<protein>
    <submittedName>
        <fullName evidence="2">GNAT family N-acetyltransferase</fullName>
    </submittedName>
</protein>
<dbReference type="AlphaFoldDB" id="A0A423NHC8"/>
<evidence type="ECO:0000313" key="2">
    <source>
        <dbReference type="EMBL" id="RON97558.1"/>
    </source>
</evidence>
<dbReference type="InterPro" id="IPR016181">
    <property type="entry name" value="Acyl_CoA_acyltransferase"/>
</dbReference>
<dbReference type="RefSeq" id="WP_123374930.1">
    <property type="nucleotide sequence ID" value="NZ_MOBY01000002.1"/>
</dbReference>
<dbReference type="CDD" id="cd04301">
    <property type="entry name" value="NAT_SF"/>
    <property type="match status" value="1"/>
</dbReference>
<name>A0A423NHC8_PSEFL</name>
<feature type="domain" description="N-acetyltransferase" evidence="1">
    <location>
        <begin position="3"/>
        <end position="155"/>
    </location>
</feature>
<evidence type="ECO:0000259" key="1">
    <source>
        <dbReference type="PROSITE" id="PS51186"/>
    </source>
</evidence>
<dbReference type="InterPro" id="IPR000182">
    <property type="entry name" value="GNAT_dom"/>
</dbReference>
<keyword evidence="2" id="KW-0808">Transferase</keyword>
<dbReference type="Gene3D" id="3.40.630.30">
    <property type="match status" value="1"/>
</dbReference>
<sequence length="167" mass="18500">MNFSHRPVTADDVNTLCSFPQGEQELFFMFPKANFPLTEEQMHSAISQRFDSTAFLANGEFVGFANFYRAEHDGICCIGNVIVAPYARGQGVARYIVETMTALGFEKYQAKEVQLSCFNENTAGLLLYPKLGFVPFSIEERPAPNGGRSALISMTHIRSAAHATHLP</sequence>
<dbReference type="GO" id="GO:0016747">
    <property type="term" value="F:acyltransferase activity, transferring groups other than amino-acyl groups"/>
    <property type="evidence" value="ECO:0007669"/>
    <property type="project" value="InterPro"/>
</dbReference>
<proteinExistence type="predicted"/>
<dbReference type="PANTHER" id="PTHR43415">
    <property type="entry name" value="SPERMIDINE N(1)-ACETYLTRANSFERASE"/>
    <property type="match status" value="1"/>
</dbReference>
<dbReference type="Pfam" id="PF00583">
    <property type="entry name" value="Acetyltransf_1"/>
    <property type="match status" value="1"/>
</dbReference>